<dbReference type="SUPFAM" id="SSF54991">
    <property type="entry name" value="Anticodon-binding domain of PheRS"/>
    <property type="match status" value="1"/>
</dbReference>
<dbReference type="EC" id="6.1.1.20" evidence="15"/>
<dbReference type="SUPFAM" id="SSF56037">
    <property type="entry name" value="PheT/TilS domain"/>
    <property type="match status" value="1"/>
</dbReference>
<evidence type="ECO:0000256" key="16">
    <source>
        <dbReference type="PROSITE-ProRule" id="PRU00209"/>
    </source>
</evidence>
<evidence type="ECO:0000259" key="17">
    <source>
        <dbReference type="PROSITE" id="PS50886"/>
    </source>
</evidence>
<dbReference type="HAMAP" id="MF_00283">
    <property type="entry name" value="Phe_tRNA_synth_beta1"/>
    <property type="match status" value="1"/>
</dbReference>
<dbReference type="FunFam" id="2.40.50.140:FF:000045">
    <property type="entry name" value="Phenylalanine--tRNA ligase beta subunit"/>
    <property type="match status" value="1"/>
</dbReference>
<dbReference type="PROSITE" id="PS50886">
    <property type="entry name" value="TRBD"/>
    <property type="match status" value="1"/>
</dbReference>
<dbReference type="InterPro" id="IPR005121">
    <property type="entry name" value="Fdx_antiC-bd"/>
</dbReference>
<accession>A0A4R3Z8Z0</accession>
<dbReference type="Pfam" id="PF03147">
    <property type="entry name" value="FDX-ACB"/>
    <property type="match status" value="1"/>
</dbReference>
<evidence type="ECO:0000256" key="2">
    <source>
        <dbReference type="ARBA" id="ARBA00008653"/>
    </source>
</evidence>
<evidence type="ECO:0000256" key="9">
    <source>
        <dbReference type="ARBA" id="ARBA00022840"/>
    </source>
</evidence>
<comment type="subcellular location">
    <subcellularLocation>
        <location evidence="1 15">Cytoplasm</location>
    </subcellularLocation>
</comment>
<evidence type="ECO:0000256" key="5">
    <source>
        <dbReference type="ARBA" id="ARBA00022555"/>
    </source>
</evidence>
<keyword evidence="11 16" id="KW-0694">RNA-binding</keyword>
<dbReference type="CDD" id="cd00769">
    <property type="entry name" value="PheRS_beta_core"/>
    <property type="match status" value="1"/>
</dbReference>
<feature type="binding site" evidence="15">
    <location>
        <position position="465"/>
    </location>
    <ligand>
        <name>Mg(2+)</name>
        <dbReference type="ChEBI" id="CHEBI:18420"/>
        <note>shared with alpha subunit</note>
    </ligand>
</feature>
<evidence type="ECO:0000313" key="21">
    <source>
        <dbReference type="Proteomes" id="UP000295515"/>
    </source>
</evidence>
<reference evidence="20 21" key="1">
    <citation type="submission" date="2019-03" db="EMBL/GenBank/DDBJ databases">
        <title>Genomic Encyclopedia of Type Strains, Phase IV (KMG-IV): sequencing the most valuable type-strain genomes for metagenomic binning, comparative biology and taxonomic classification.</title>
        <authorList>
            <person name="Goeker M."/>
        </authorList>
    </citation>
    <scope>NUCLEOTIDE SEQUENCE [LARGE SCALE GENOMIC DNA]</scope>
    <source>
        <strain evidence="20 21">DSM 29487</strain>
    </source>
</reference>
<feature type="domain" description="FDX-ACB" evidence="18">
    <location>
        <begin position="703"/>
        <end position="796"/>
    </location>
</feature>
<evidence type="ECO:0000256" key="15">
    <source>
        <dbReference type="HAMAP-Rule" id="MF_00283"/>
    </source>
</evidence>
<dbReference type="Gene3D" id="3.30.70.380">
    <property type="entry name" value="Ferrodoxin-fold anticodon-binding domain"/>
    <property type="match status" value="1"/>
</dbReference>
<dbReference type="InterPro" id="IPR045864">
    <property type="entry name" value="aa-tRNA-synth_II/BPL/LPL"/>
</dbReference>
<feature type="binding site" evidence="15">
    <location>
        <position position="466"/>
    </location>
    <ligand>
        <name>Mg(2+)</name>
        <dbReference type="ChEBI" id="CHEBI:18420"/>
        <note>shared with alpha subunit</note>
    </ligand>
</feature>
<dbReference type="InterPro" id="IPR045060">
    <property type="entry name" value="Phe-tRNA-ligase_IIc_bsu"/>
</dbReference>
<evidence type="ECO:0000313" key="20">
    <source>
        <dbReference type="EMBL" id="TCW02865.1"/>
    </source>
</evidence>
<protein>
    <recommendedName>
        <fullName evidence="15">Phenylalanine--tRNA ligase beta subunit</fullName>
        <ecNumber evidence="15">6.1.1.20</ecNumber>
    </recommendedName>
    <alternativeName>
        <fullName evidence="15">Phenylalanyl-tRNA synthetase beta subunit</fullName>
        <shortName evidence="15">PheRS</shortName>
    </alternativeName>
</protein>
<dbReference type="PANTHER" id="PTHR10947:SF0">
    <property type="entry name" value="PHENYLALANINE--TRNA LIGASE BETA SUBUNIT"/>
    <property type="match status" value="1"/>
</dbReference>
<keyword evidence="21" id="KW-1185">Reference proteome</keyword>
<dbReference type="InterPro" id="IPR002547">
    <property type="entry name" value="tRNA-bd_dom"/>
</dbReference>
<dbReference type="NCBIfam" id="NF045760">
    <property type="entry name" value="YtpR"/>
    <property type="match status" value="1"/>
</dbReference>
<evidence type="ECO:0000256" key="11">
    <source>
        <dbReference type="ARBA" id="ARBA00022884"/>
    </source>
</evidence>
<dbReference type="Gene3D" id="2.40.50.140">
    <property type="entry name" value="Nucleic acid-binding proteins"/>
    <property type="match status" value="1"/>
</dbReference>
<dbReference type="Pfam" id="PF03484">
    <property type="entry name" value="B5"/>
    <property type="match status" value="1"/>
</dbReference>
<dbReference type="InterPro" id="IPR012340">
    <property type="entry name" value="NA-bd_OB-fold"/>
</dbReference>
<feature type="domain" description="B5" evidence="19">
    <location>
        <begin position="403"/>
        <end position="478"/>
    </location>
</feature>
<feature type="binding site" evidence="15">
    <location>
        <position position="456"/>
    </location>
    <ligand>
        <name>Mg(2+)</name>
        <dbReference type="ChEBI" id="CHEBI:18420"/>
        <note>shared with alpha subunit</note>
    </ligand>
</feature>
<dbReference type="InterPro" id="IPR020825">
    <property type="entry name" value="Phe-tRNA_synthase-like_B3/B4"/>
</dbReference>
<dbReference type="Pfam" id="PF03483">
    <property type="entry name" value="B3_4"/>
    <property type="match status" value="1"/>
</dbReference>
<dbReference type="GO" id="GO:0000287">
    <property type="term" value="F:magnesium ion binding"/>
    <property type="evidence" value="ECO:0007669"/>
    <property type="project" value="UniProtKB-UniRule"/>
</dbReference>
<dbReference type="SUPFAM" id="SSF55681">
    <property type="entry name" value="Class II aaRS and biotin synthetases"/>
    <property type="match status" value="1"/>
</dbReference>
<dbReference type="SMART" id="SM00873">
    <property type="entry name" value="B3_4"/>
    <property type="match status" value="1"/>
</dbReference>
<dbReference type="CDD" id="cd02796">
    <property type="entry name" value="tRNA_bind_bactPheRS"/>
    <property type="match status" value="1"/>
</dbReference>
<comment type="catalytic activity">
    <reaction evidence="14 15">
        <text>tRNA(Phe) + L-phenylalanine + ATP = L-phenylalanyl-tRNA(Phe) + AMP + diphosphate + H(+)</text>
        <dbReference type="Rhea" id="RHEA:19413"/>
        <dbReference type="Rhea" id="RHEA-COMP:9668"/>
        <dbReference type="Rhea" id="RHEA-COMP:9699"/>
        <dbReference type="ChEBI" id="CHEBI:15378"/>
        <dbReference type="ChEBI" id="CHEBI:30616"/>
        <dbReference type="ChEBI" id="CHEBI:33019"/>
        <dbReference type="ChEBI" id="CHEBI:58095"/>
        <dbReference type="ChEBI" id="CHEBI:78442"/>
        <dbReference type="ChEBI" id="CHEBI:78531"/>
        <dbReference type="ChEBI" id="CHEBI:456215"/>
        <dbReference type="EC" id="6.1.1.20"/>
    </reaction>
</comment>
<evidence type="ECO:0000256" key="8">
    <source>
        <dbReference type="ARBA" id="ARBA00022741"/>
    </source>
</evidence>
<name>A0A4R3Z8Z0_9FIRM</name>
<dbReference type="InterPro" id="IPR009061">
    <property type="entry name" value="DNA-bd_dom_put_sf"/>
</dbReference>
<gene>
    <name evidence="15" type="primary">pheT</name>
    <name evidence="20" type="ORF">EDD60_101169</name>
</gene>
<evidence type="ECO:0000259" key="18">
    <source>
        <dbReference type="PROSITE" id="PS51447"/>
    </source>
</evidence>
<evidence type="ECO:0000256" key="13">
    <source>
        <dbReference type="ARBA" id="ARBA00023146"/>
    </source>
</evidence>
<keyword evidence="13 15" id="KW-0030">Aminoacyl-tRNA synthetase</keyword>
<dbReference type="InterPro" id="IPR033714">
    <property type="entry name" value="tRNA_bind_bactPheRS"/>
</dbReference>
<dbReference type="GeneID" id="98913994"/>
<keyword evidence="9 15" id="KW-0067">ATP-binding</keyword>
<dbReference type="InterPro" id="IPR036690">
    <property type="entry name" value="Fdx_antiC-bd_sf"/>
</dbReference>
<dbReference type="EMBL" id="SMCQ01000001">
    <property type="protein sequence ID" value="TCW02865.1"/>
    <property type="molecule type" value="Genomic_DNA"/>
</dbReference>
<feature type="binding site" evidence="15">
    <location>
        <position position="462"/>
    </location>
    <ligand>
        <name>Mg(2+)</name>
        <dbReference type="ChEBI" id="CHEBI:18420"/>
        <note>shared with alpha subunit</note>
    </ligand>
</feature>
<evidence type="ECO:0000256" key="4">
    <source>
        <dbReference type="ARBA" id="ARBA00022490"/>
    </source>
</evidence>
<keyword evidence="8 15" id="KW-0547">Nucleotide-binding</keyword>
<dbReference type="InterPro" id="IPR004532">
    <property type="entry name" value="Phe-tRNA-ligase_IIc_bsu_bact"/>
</dbReference>
<dbReference type="Gene3D" id="3.30.56.10">
    <property type="match status" value="2"/>
</dbReference>
<dbReference type="GO" id="GO:0009328">
    <property type="term" value="C:phenylalanine-tRNA ligase complex"/>
    <property type="evidence" value="ECO:0007669"/>
    <property type="project" value="TreeGrafter"/>
</dbReference>
<dbReference type="GO" id="GO:0016740">
    <property type="term" value="F:transferase activity"/>
    <property type="evidence" value="ECO:0007669"/>
    <property type="project" value="UniProtKB-ARBA"/>
</dbReference>
<keyword evidence="12 15" id="KW-0648">Protein biosynthesis</keyword>
<dbReference type="GO" id="GO:0140096">
    <property type="term" value="F:catalytic activity, acting on a protein"/>
    <property type="evidence" value="ECO:0007669"/>
    <property type="project" value="UniProtKB-ARBA"/>
</dbReference>
<dbReference type="Gene3D" id="3.30.930.10">
    <property type="entry name" value="Bira Bifunctional Protein, Domain 2"/>
    <property type="match status" value="1"/>
</dbReference>
<comment type="similarity">
    <text evidence="2 15">Belongs to the phenylalanyl-tRNA synthetase beta subunit family. Type 1 subfamily.</text>
</comment>
<feature type="domain" description="TRNA-binding" evidence="17">
    <location>
        <begin position="39"/>
        <end position="154"/>
    </location>
</feature>
<evidence type="ECO:0000259" key="19">
    <source>
        <dbReference type="PROSITE" id="PS51483"/>
    </source>
</evidence>
<dbReference type="SMART" id="SM00874">
    <property type="entry name" value="B5"/>
    <property type="match status" value="1"/>
</dbReference>
<dbReference type="InterPro" id="IPR005146">
    <property type="entry name" value="B3/B4_tRNA-bd"/>
</dbReference>
<organism evidence="20 21">
    <name type="scientific">Longibaculum muris</name>
    <dbReference type="NCBI Taxonomy" id="1796628"/>
    <lineage>
        <taxon>Bacteria</taxon>
        <taxon>Bacillati</taxon>
        <taxon>Bacillota</taxon>
        <taxon>Erysipelotrichia</taxon>
        <taxon>Erysipelotrichales</taxon>
        <taxon>Coprobacillaceae</taxon>
        <taxon>Longibaculum</taxon>
    </lineage>
</organism>
<dbReference type="SUPFAM" id="SSF50249">
    <property type="entry name" value="Nucleic acid-binding proteins"/>
    <property type="match status" value="1"/>
</dbReference>
<keyword evidence="7 15" id="KW-0479">Metal-binding</keyword>
<evidence type="ECO:0000256" key="7">
    <source>
        <dbReference type="ARBA" id="ARBA00022723"/>
    </source>
</evidence>
<dbReference type="Pfam" id="PF01588">
    <property type="entry name" value="tRNA_bind"/>
    <property type="match status" value="1"/>
</dbReference>
<dbReference type="Pfam" id="PF17759">
    <property type="entry name" value="tRNA_synthFbeta"/>
    <property type="match status" value="1"/>
</dbReference>
<proteinExistence type="inferred from homology"/>
<evidence type="ECO:0000256" key="3">
    <source>
        <dbReference type="ARBA" id="ARBA00011209"/>
    </source>
</evidence>
<comment type="subunit">
    <text evidence="3 15">Tetramer of two alpha and two beta subunits.</text>
</comment>
<keyword evidence="6 15" id="KW-0436">Ligase</keyword>
<dbReference type="AlphaFoldDB" id="A0A4R3Z8Z0"/>
<dbReference type="SMART" id="SM00896">
    <property type="entry name" value="FDX-ACB"/>
    <property type="match status" value="1"/>
</dbReference>
<dbReference type="Proteomes" id="UP000295515">
    <property type="component" value="Unassembled WGS sequence"/>
</dbReference>
<evidence type="ECO:0000256" key="10">
    <source>
        <dbReference type="ARBA" id="ARBA00022842"/>
    </source>
</evidence>
<dbReference type="InterPro" id="IPR041616">
    <property type="entry name" value="PheRS_beta_core"/>
</dbReference>
<comment type="cofactor">
    <cofactor evidence="15">
        <name>Mg(2+)</name>
        <dbReference type="ChEBI" id="CHEBI:18420"/>
    </cofactor>
    <text evidence="15">Binds 2 magnesium ions per tetramer.</text>
</comment>
<dbReference type="GO" id="GO:0000049">
    <property type="term" value="F:tRNA binding"/>
    <property type="evidence" value="ECO:0007669"/>
    <property type="project" value="UniProtKB-UniRule"/>
</dbReference>
<evidence type="ECO:0000256" key="14">
    <source>
        <dbReference type="ARBA" id="ARBA00049255"/>
    </source>
</evidence>
<dbReference type="RefSeq" id="WP_066445545.1">
    <property type="nucleotide sequence ID" value="NZ_JANKBF010000002.1"/>
</dbReference>
<dbReference type="PROSITE" id="PS51483">
    <property type="entry name" value="B5"/>
    <property type="match status" value="1"/>
</dbReference>
<dbReference type="PROSITE" id="PS51447">
    <property type="entry name" value="FDX_ACB"/>
    <property type="match status" value="1"/>
</dbReference>
<dbReference type="InterPro" id="IPR005147">
    <property type="entry name" value="tRNA_synthase_B5-dom"/>
</dbReference>
<dbReference type="NCBIfam" id="TIGR00472">
    <property type="entry name" value="pheT_bact"/>
    <property type="match status" value="1"/>
</dbReference>
<dbReference type="FunFam" id="3.30.70.380:FF:000001">
    <property type="entry name" value="Phenylalanine--tRNA ligase beta subunit"/>
    <property type="match status" value="1"/>
</dbReference>
<evidence type="ECO:0000256" key="1">
    <source>
        <dbReference type="ARBA" id="ARBA00004496"/>
    </source>
</evidence>
<dbReference type="GO" id="GO:0006432">
    <property type="term" value="P:phenylalanyl-tRNA aminoacylation"/>
    <property type="evidence" value="ECO:0007669"/>
    <property type="project" value="UniProtKB-UniRule"/>
</dbReference>
<keyword evidence="5 16" id="KW-0820">tRNA-binding</keyword>
<dbReference type="Gene3D" id="3.50.40.10">
    <property type="entry name" value="Phenylalanyl-trna Synthetase, Chain B, domain 3"/>
    <property type="match status" value="1"/>
</dbReference>
<dbReference type="SUPFAM" id="SSF46955">
    <property type="entry name" value="Putative DNA-binding domain"/>
    <property type="match status" value="1"/>
</dbReference>
<comment type="caution">
    <text evidence="20">The sequence shown here is derived from an EMBL/GenBank/DDBJ whole genome shotgun (WGS) entry which is preliminary data.</text>
</comment>
<keyword evidence="10 15" id="KW-0460">Magnesium</keyword>
<dbReference type="GO" id="GO:0004826">
    <property type="term" value="F:phenylalanine-tRNA ligase activity"/>
    <property type="evidence" value="ECO:0007669"/>
    <property type="project" value="UniProtKB-UniRule"/>
</dbReference>
<dbReference type="PANTHER" id="PTHR10947">
    <property type="entry name" value="PHENYLALANYL-TRNA SYNTHETASE BETA CHAIN AND LEUCINE-RICH REPEAT-CONTAINING PROTEIN 47"/>
    <property type="match status" value="1"/>
</dbReference>
<evidence type="ECO:0000256" key="12">
    <source>
        <dbReference type="ARBA" id="ARBA00022917"/>
    </source>
</evidence>
<dbReference type="GO" id="GO:0005524">
    <property type="term" value="F:ATP binding"/>
    <property type="evidence" value="ECO:0007669"/>
    <property type="project" value="UniProtKB-UniRule"/>
</dbReference>
<dbReference type="FunFam" id="3.30.56.10:FF:000002">
    <property type="entry name" value="Phenylalanine--tRNA ligase beta subunit"/>
    <property type="match status" value="1"/>
</dbReference>
<sequence length="797" mass="88495">MEASLKLLNEYVDISDQDPAALAEKITRIGLEVEGMHELAHGDKLVVGYVKECYPHPDSDHLNVCQVEVKPGEVTQIVCGAPNVAAGQKVIVALPGCNLGEGFKIKEGQIRGEASNGMICSIAELGLDARLLKEEDKAGIHVLDDEAPIGEEALSYMGLKDVILEIGLTPNRSDCMAMTSLAYEVAAVLNRQVKLPEVKKYNELESDIKVVVETDLCPFFGAKLVKGVQTKESPAWLKNHLLASGIKPINNIVDIANYVMLETGQPIHMYDYDKLKEKTFVIKTGFHQKAVLLDEKEYELLPEDIIVSTDNGIGCVAGVMGGNDTKIDDHTKNIVIEVATFDGPTLRNTARRMNLLTDASQHYIKGALNTANSLHVLDRCADLLVQEADASEIYKSVSTDLNIEEKKVTVSQEKINGLLGMNITVDEIKDIFDRLSFTYTLKDTIFEVVVPTYRNDITMAADLIEEVARMYGYDNIPSSLPLMEMTKGNLTPKQSNERFVRDVLVDLGLHETLTYTLTSPSTVNDFNLFHPLDEQVKLMSPLGEERSVTRKSVIPSLLQVINYNQSHACKDVCIFEISNTYAKDEITTLAIACNGTYHSVPWAGIHRKVDFYVVKGFVETLFKKLCIEESRYSLVRVEADNKDFHPGRSGYIKMGKEIVGVIGQIHPLKAKKYDIKGETVVAELNLSVLLNLKTKALKVAAIPQYPSVNRDIALVMDKDIPTYDVVRSIQKASKRLISKTEIFDIYEGEHIEEGKKSVAITLTFQDTTKTLEDAIINEVMENILAVVAKEYNAHLRA</sequence>
<keyword evidence="4 15" id="KW-0963">Cytoplasm</keyword>
<evidence type="ECO:0000256" key="6">
    <source>
        <dbReference type="ARBA" id="ARBA00022598"/>
    </source>
</evidence>